<name>A0A0H0XP19_9SPHN</name>
<evidence type="ECO:0000313" key="2">
    <source>
        <dbReference type="EMBL" id="KLI64094.1"/>
    </source>
</evidence>
<feature type="transmembrane region" description="Helical" evidence="1">
    <location>
        <begin position="75"/>
        <end position="94"/>
    </location>
</feature>
<keyword evidence="1" id="KW-0812">Transmembrane</keyword>
<reference evidence="2 3" key="1">
    <citation type="submission" date="2015-04" db="EMBL/GenBank/DDBJ databases">
        <title>The draft genome sequence of Erythrobacter marinus HWDM-33.</title>
        <authorList>
            <person name="Zhuang L."/>
            <person name="Liu Y."/>
            <person name="Shao Z."/>
        </authorList>
    </citation>
    <scope>NUCLEOTIDE SEQUENCE [LARGE SCALE GENOMIC DNA]</scope>
    <source>
        <strain evidence="2 3">HWDM-33</strain>
    </source>
</reference>
<keyword evidence="1" id="KW-1133">Transmembrane helix</keyword>
<dbReference type="Proteomes" id="UP000053455">
    <property type="component" value="Unassembled WGS sequence"/>
</dbReference>
<sequence length="122" mass="12748">MLLMAAALAVITAAAHSVLGEQRLIGPLLGSGEGLLESPLARAVTRFAWHWTSLLWLIVAAVLALSAYGDINAPYLLLGIGAVHLAAGVADAILSRGQHIGWPLITIIGGLVLLAYYTLQTQ</sequence>
<gene>
    <name evidence="2" type="ORF">AAV99_08765</name>
</gene>
<accession>A0A0H0XP19</accession>
<keyword evidence="1" id="KW-0472">Membrane</keyword>
<keyword evidence="3" id="KW-1185">Reference proteome</keyword>
<proteinExistence type="predicted"/>
<protein>
    <submittedName>
        <fullName evidence="2">Uncharacterized protein</fullName>
    </submittedName>
</protein>
<organism evidence="2 3">
    <name type="scientific">Aurantiacibacter marinus</name>
    <dbReference type="NCBI Taxonomy" id="874156"/>
    <lineage>
        <taxon>Bacteria</taxon>
        <taxon>Pseudomonadati</taxon>
        <taxon>Pseudomonadota</taxon>
        <taxon>Alphaproteobacteria</taxon>
        <taxon>Sphingomonadales</taxon>
        <taxon>Erythrobacteraceae</taxon>
        <taxon>Aurantiacibacter</taxon>
    </lineage>
</organism>
<dbReference type="STRING" id="874156.GCA_001021555_01565"/>
<dbReference type="AlphaFoldDB" id="A0A0H0XP19"/>
<dbReference type="EMBL" id="LBHU01000002">
    <property type="protein sequence ID" value="KLI64094.1"/>
    <property type="molecule type" value="Genomic_DNA"/>
</dbReference>
<evidence type="ECO:0000313" key="3">
    <source>
        <dbReference type="Proteomes" id="UP000053455"/>
    </source>
</evidence>
<dbReference type="PATRIC" id="fig|874156.12.peg.1799"/>
<feature type="transmembrane region" description="Helical" evidence="1">
    <location>
        <begin position="48"/>
        <end position="68"/>
    </location>
</feature>
<feature type="transmembrane region" description="Helical" evidence="1">
    <location>
        <begin position="100"/>
        <end position="119"/>
    </location>
</feature>
<evidence type="ECO:0000256" key="1">
    <source>
        <dbReference type="SAM" id="Phobius"/>
    </source>
</evidence>
<comment type="caution">
    <text evidence="2">The sequence shown here is derived from an EMBL/GenBank/DDBJ whole genome shotgun (WGS) entry which is preliminary data.</text>
</comment>